<sequence>MGVIKYLLSPRPYKGKVWYPLSHLPWTYKFIIWAITNACVFIPIAVGMQLMRRTLSMGVQQVFSIVASSCAEPKINFHALAKRLLEKAEPTITSASLVSFAAFFAVEGAVLLIFNV</sequence>
<dbReference type="AlphaFoldDB" id="A0AAD8PEF5"/>
<keyword evidence="1" id="KW-0472">Membrane</keyword>
<keyword evidence="3" id="KW-1185">Reference proteome</keyword>
<feature type="transmembrane region" description="Helical" evidence="1">
    <location>
        <begin position="30"/>
        <end position="51"/>
    </location>
</feature>
<dbReference type="EMBL" id="JAVEPI010000002">
    <property type="protein sequence ID" value="KAK1443809.1"/>
    <property type="molecule type" value="Genomic_DNA"/>
</dbReference>
<evidence type="ECO:0000256" key="1">
    <source>
        <dbReference type="SAM" id="Phobius"/>
    </source>
</evidence>
<reference evidence="2" key="1">
    <citation type="submission" date="2023-08" db="EMBL/GenBank/DDBJ databases">
        <title>Draft sequence of the Babesia gibsoni genome.</title>
        <authorList>
            <person name="Yamagishi J.Y."/>
            <person name="Xuan X.X."/>
        </authorList>
    </citation>
    <scope>NUCLEOTIDE SEQUENCE</scope>
    <source>
        <strain evidence="2">Azabu</strain>
    </source>
</reference>
<keyword evidence="1" id="KW-1133">Transmembrane helix</keyword>
<feature type="transmembrane region" description="Helical" evidence="1">
    <location>
        <begin position="92"/>
        <end position="114"/>
    </location>
</feature>
<name>A0AAD8PEF5_BABGI</name>
<keyword evidence="1" id="KW-0812">Transmembrane</keyword>
<gene>
    <name evidence="2" type="ORF">BgAZ_206850</name>
</gene>
<organism evidence="2 3">
    <name type="scientific">Babesia gibsoni</name>
    <dbReference type="NCBI Taxonomy" id="33632"/>
    <lineage>
        <taxon>Eukaryota</taxon>
        <taxon>Sar</taxon>
        <taxon>Alveolata</taxon>
        <taxon>Apicomplexa</taxon>
        <taxon>Aconoidasida</taxon>
        <taxon>Piroplasmida</taxon>
        <taxon>Babesiidae</taxon>
        <taxon>Babesia</taxon>
    </lineage>
</organism>
<accession>A0AAD8PEF5</accession>
<proteinExistence type="predicted"/>
<dbReference type="Proteomes" id="UP001230268">
    <property type="component" value="Unassembled WGS sequence"/>
</dbReference>
<comment type="caution">
    <text evidence="2">The sequence shown here is derived from an EMBL/GenBank/DDBJ whole genome shotgun (WGS) entry which is preliminary data.</text>
</comment>
<evidence type="ECO:0000313" key="2">
    <source>
        <dbReference type="EMBL" id="KAK1443809.1"/>
    </source>
</evidence>
<evidence type="ECO:0000313" key="3">
    <source>
        <dbReference type="Proteomes" id="UP001230268"/>
    </source>
</evidence>
<protein>
    <submittedName>
        <fullName evidence="2">Uncharacterized protein</fullName>
    </submittedName>
</protein>